<dbReference type="GO" id="GO:0003824">
    <property type="term" value="F:catalytic activity"/>
    <property type="evidence" value="ECO:0007669"/>
    <property type="project" value="InterPro"/>
</dbReference>
<feature type="short sequence motif" description="Histidine triad motif" evidence="2 3">
    <location>
        <begin position="224"/>
        <end position="228"/>
    </location>
</feature>
<dbReference type="PROSITE" id="PS51084">
    <property type="entry name" value="HIT_2"/>
    <property type="match status" value="1"/>
</dbReference>
<evidence type="ECO:0000256" key="3">
    <source>
        <dbReference type="PROSITE-ProRule" id="PRU00464"/>
    </source>
</evidence>
<dbReference type="InterPro" id="IPR001310">
    <property type="entry name" value="Histidine_triad_HIT"/>
</dbReference>
<organism evidence="5">
    <name type="scientific">Notodromas monacha</name>
    <dbReference type="NCBI Taxonomy" id="399045"/>
    <lineage>
        <taxon>Eukaryota</taxon>
        <taxon>Metazoa</taxon>
        <taxon>Ecdysozoa</taxon>
        <taxon>Arthropoda</taxon>
        <taxon>Crustacea</taxon>
        <taxon>Oligostraca</taxon>
        <taxon>Ostracoda</taxon>
        <taxon>Podocopa</taxon>
        <taxon>Podocopida</taxon>
        <taxon>Cypridocopina</taxon>
        <taxon>Cypridoidea</taxon>
        <taxon>Cyprididae</taxon>
        <taxon>Notodromas</taxon>
    </lineage>
</organism>
<dbReference type="InterPro" id="IPR021246">
    <property type="entry name" value="DUF2797"/>
</dbReference>
<accession>A0A7R9GL14</accession>
<dbReference type="SMART" id="SM01324">
    <property type="entry name" value="YARHG"/>
    <property type="match status" value="1"/>
</dbReference>
<dbReference type="Pfam" id="PF10977">
    <property type="entry name" value="DUF2797"/>
    <property type="match status" value="1"/>
</dbReference>
<evidence type="ECO:0000313" key="6">
    <source>
        <dbReference type="Proteomes" id="UP000678499"/>
    </source>
</evidence>
<evidence type="ECO:0000256" key="1">
    <source>
        <dbReference type="PIRSR" id="PIRSR601310-1"/>
    </source>
</evidence>
<dbReference type="AlphaFoldDB" id="A0A7R9GL14"/>
<dbReference type="PANTHER" id="PTHR46648:SF1">
    <property type="entry name" value="ADENOSINE 5'-MONOPHOSPHORAMIDASE HNT1"/>
    <property type="match status" value="1"/>
</dbReference>
<dbReference type="Proteomes" id="UP000678499">
    <property type="component" value="Unassembled WGS sequence"/>
</dbReference>
<dbReference type="PANTHER" id="PTHR46648">
    <property type="entry name" value="HIT FAMILY PROTEIN 1"/>
    <property type="match status" value="1"/>
</dbReference>
<dbReference type="InterPro" id="IPR025582">
    <property type="entry name" value="YARHG_dom"/>
</dbReference>
<dbReference type="Gene3D" id="3.30.428.10">
    <property type="entry name" value="HIT-like"/>
    <property type="match status" value="1"/>
</dbReference>
<dbReference type="OrthoDB" id="672793at2759"/>
<feature type="active site" description="Tele-AMP-histidine intermediate" evidence="1">
    <location>
        <position position="226"/>
    </location>
</feature>
<reference evidence="5" key="1">
    <citation type="submission" date="2020-11" db="EMBL/GenBank/DDBJ databases">
        <authorList>
            <person name="Tran Van P."/>
        </authorList>
    </citation>
    <scope>NUCLEOTIDE SEQUENCE</scope>
</reference>
<dbReference type="PRINTS" id="PR00332">
    <property type="entry name" value="HISTRIAD"/>
</dbReference>
<gene>
    <name evidence="5" type="ORF">NMOB1V02_LOCUS12843</name>
</gene>
<sequence>MFGTQVADKTDWRKLLKGEAEPLDLIEVREQLIEEFAHKIQAIREEFSQNLEFNETVELLDTELPREFVYPVEQYPEKIKSHNLDKTPVIRGKLQGIKGFCFKDPEAKAKFGNDNCYTTKPKFSEKEQQRLDAIKERQKELNSIKVYEDDQVLAFMDIMPQADGHTLVIPKTPAVTLLDLPADAAAYTIQVVQKVAKAIEVGLDAQGIVLMQLSGAAAGQTVPHVHFHLIPSSVHEL</sequence>
<evidence type="ECO:0000259" key="4">
    <source>
        <dbReference type="PROSITE" id="PS51084"/>
    </source>
</evidence>
<feature type="domain" description="HIT" evidence="4">
    <location>
        <begin position="132"/>
        <end position="237"/>
    </location>
</feature>
<proteinExistence type="predicted"/>
<dbReference type="SUPFAM" id="SSF54197">
    <property type="entry name" value="HIT-like"/>
    <property type="match status" value="1"/>
</dbReference>
<dbReference type="Pfam" id="PF01230">
    <property type="entry name" value="HIT"/>
    <property type="match status" value="1"/>
</dbReference>
<dbReference type="InterPro" id="IPR036265">
    <property type="entry name" value="HIT-like_sf"/>
</dbReference>
<evidence type="ECO:0000313" key="5">
    <source>
        <dbReference type="EMBL" id="CAD7285241.1"/>
    </source>
</evidence>
<dbReference type="GO" id="GO:0009117">
    <property type="term" value="P:nucleotide metabolic process"/>
    <property type="evidence" value="ECO:0007669"/>
    <property type="project" value="TreeGrafter"/>
</dbReference>
<keyword evidence="6" id="KW-1185">Reference proteome</keyword>
<dbReference type="InterPro" id="IPR011146">
    <property type="entry name" value="HIT-like"/>
</dbReference>
<feature type="non-terminal residue" evidence="5">
    <location>
        <position position="1"/>
    </location>
</feature>
<name>A0A7R9GL14_9CRUS</name>
<dbReference type="EMBL" id="CAJPEX010012817">
    <property type="protein sequence ID" value="CAG0925393.1"/>
    <property type="molecule type" value="Genomic_DNA"/>
</dbReference>
<dbReference type="EMBL" id="OA894854">
    <property type="protein sequence ID" value="CAD7285241.1"/>
    <property type="molecule type" value="Genomic_DNA"/>
</dbReference>
<evidence type="ECO:0000256" key="2">
    <source>
        <dbReference type="PIRSR" id="PIRSR601310-3"/>
    </source>
</evidence>
<protein>
    <recommendedName>
        <fullName evidence="4">HIT domain-containing protein</fullName>
    </recommendedName>
</protein>